<evidence type="ECO:0000313" key="6">
    <source>
        <dbReference type="Proteomes" id="UP000245884"/>
    </source>
</evidence>
<dbReference type="Proteomes" id="UP000245884">
    <property type="component" value="Unassembled WGS sequence"/>
</dbReference>
<evidence type="ECO:0000313" key="5">
    <source>
        <dbReference type="EMBL" id="PWN25199.1"/>
    </source>
</evidence>
<keyword evidence="3" id="KW-0496">Mitochondrion</keyword>
<accession>A0A316UIZ8</accession>
<evidence type="ECO:0000256" key="4">
    <source>
        <dbReference type="ARBA" id="ARBA00093447"/>
    </source>
</evidence>
<dbReference type="NCBIfam" id="TIGR03317">
    <property type="entry name" value="ygfZ_signature"/>
    <property type="match status" value="1"/>
</dbReference>
<evidence type="ECO:0000256" key="3">
    <source>
        <dbReference type="ARBA" id="ARBA00023128"/>
    </source>
</evidence>
<feature type="non-terminal residue" evidence="5">
    <location>
        <position position="248"/>
    </location>
</feature>
<dbReference type="PANTHER" id="PTHR22602">
    <property type="entry name" value="TRANSFERASE CAF17, MITOCHONDRIAL-RELATED"/>
    <property type="match status" value="1"/>
</dbReference>
<dbReference type="GO" id="GO:0032259">
    <property type="term" value="P:methylation"/>
    <property type="evidence" value="ECO:0007669"/>
    <property type="project" value="UniProtKB-KW"/>
</dbReference>
<reference evidence="5 6" key="1">
    <citation type="journal article" date="2018" name="Mol. Biol. Evol.">
        <title>Broad Genomic Sampling Reveals a Smut Pathogenic Ancestry of the Fungal Clade Ustilaginomycotina.</title>
        <authorList>
            <person name="Kijpornyongpan T."/>
            <person name="Mondo S.J."/>
            <person name="Barry K."/>
            <person name="Sandor L."/>
            <person name="Lee J."/>
            <person name="Lipzen A."/>
            <person name="Pangilinan J."/>
            <person name="LaButti K."/>
            <person name="Hainaut M."/>
            <person name="Henrissat B."/>
            <person name="Grigoriev I.V."/>
            <person name="Spatafora J.W."/>
            <person name="Aime M.C."/>
        </authorList>
    </citation>
    <scope>NUCLEOTIDE SEQUENCE [LARGE SCALE GENOMIC DNA]</scope>
    <source>
        <strain evidence="5 6">MCA 5214</strain>
    </source>
</reference>
<dbReference type="GO" id="GO:0008168">
    <property type="term" value="F:methyltransferase activity"/>
    <property type="evidence" value="ECO:0007669"/>
    <property type="project" value="UniProtKB-KW"/>
</dbReference>
<dbReference type="InterPro" id="IPR045179">
    <property type="entry name" value="YgfZ/GcvT"/>
</dbReference>
<keyword evidence="5" id="KW-0489">Methyltransferase</keyword>
<keyword evidence="6" id="KW-1185">Reference proteome</keyword>
<keyword evidence="2" id="KW-0809">Transit peptide</keyword>
<proteinExistence type="inferred from homology"/>
<dbReference type="GO" id="GO:0005759">
    <property type="term" value="C:mitochondrial matrix"/>
    <property type="evidence" value="ECO:0007669"/>
    <property type="project" value="TreeGrafter"/>
</dbReference>
<dbReference type="PANTHER" id="PTHR22602:SF0">
    <property type="entry name" value="TRANSFERASE CAF17, MITOCHONDRIAL-RELATED"/>
    <property type="match status" value="1"/>
</dbReference>
<dbReference type="GO" id="GO:0016226">
    <property type="term" value="P:iron-sulfur cluster assembly"/>
    <property type="evidence" value="ECO:0007669"/>
    <property type="project" value="TreeGrafter"/>
</dbReference>
<dbReference type="EMBL" id="KZ819677">
    <property type="protein sequence ID" value="PWN25199.1"/>
    <property type="molecule type" value="Genomic_DNA"/>
</dbReference>
<evidence type="ECO:0000256" key="1">
    <source>
        <dbReference type="ARBA" id="ARBA00004173"/>
    </source>
</evidence>
<comment type="similarity">
    <text evidence="4">Belongs to the GcvT family. CAF17/IBA57 subfamily.</text>
</comment>
<dbReference type="SUPFAM" id="SSF103025">
    <property type="entry name" value="Folate-binding domain"/>
    <property type="match status" value="1"/>
</dbReference>
<organism evidence="5 6">
    <name type="scientific">Jaminaea rosea</name>
    <dbReference type="NCBI Taxonomy" id="1569628"/>
    <lineage>
        <taxon>Eukaryota</taxon>
        <taxon>Fungi</taxon>
        <taxon>Dikarya</taxon>
        <taxon>Basidiomycota</taxon>
        <taxon>Ustilaginomycotina</taxon>
        <taxon>Exobasidiomycetes</taxon>
        <taxon>Microstromatales</taxon>
        <taxon>Microstromatales incertae sedis</taxon>
        <taxon>Jaminaea</taxon>
    </lineage>
</organism>
<dbReference type="AlphaFoldDB" id="A0A316UIZ8"/>
<dbReference type="STRING" id="1569628.A0A316UIZ8"/>
<sequence length="248" mass="27352">LSDRSVLSLRGANTYKLLQGLVTNDVRRLEERATSPSASSSAQTSAHTSAFYCGFLNPQGRLIGPAFLYNEGTFAATSDPAAPPSVLMDCHSANVPSLQTFIKRFMLRSKVKLADESEGWETWAIWSDDASSRDEEAMTSLEQEGKVLRDARTPRMGWRLLSPRNSTPPLPIAVQHRSPLAYTRHRIAQGVPDGPVELPENSSLPLEANLDLMGGVDYKKGCYVGQELTARTHHIGVVRKRVMPVRLH</sequence>
<dbReference type="OrthoDB" id="191995at2759"/>
<gene>
    <name evidence="5" type="ORF">BDZ90DRAFT_209078</name>
</gene>
<dbReference type="GeneID" id="37025855"/>
<comment type="subcellular location">
    <subcellularLocation>
        <location evidence="1">Mitochondrion</location>
    </subcellularLocation>
</comment>
<protein>
    <submittedName>
        <fullName evidence="5">Aminomethyltransferase folate-binding domain-containing protein</fullName>
    </submittedName>
</protein>
<dbReference type="Gene3D" id="3.30.1360.120">
    <property type="entry name" value="Probable tRNA modification gtpase trme, domain 1"/>
    <property type="match status" value="1"/>
</dbReference>
<dbReference type="RefSeq" id="XP_025359811.1">
    <property type="nucleotide sequence ID" value="XM_025504032.1"/>
</dbReference>
<name>A0A316UIZ8_9BASI</name>
<evidence type="ECO:0000256" key="2">
    <source>
        <dbReference type="ARBA" id="ARBA00022946"/>
    </source>
</evidence>
<dbReference type="InterPro" id="IPR027266">
    <property type="entry name" value="TrmE/GcvT-like"/>
</dbReference>
<dbReference type="InterPro" id="IPR017703">
    <property type="entry name" value="YgfZ/GCV_T_CS"/>
</dbReference>
<keyword evidence="5" id="KW-0808">Transferase</keyword>
<feature type="non-terminal residue" evidence="5">
    <location>
        <position position="1"/>
    </location>
</feature>